<reference evidence="2 3" key="1">
    <citation type="submission" date="2018-02" db="EMBL/GenBank/DDBJ databases">
        <title>Subsurface microbial communities from deep shales in Ohio and West Virginia, USA.</title>
        <authorList>
            <person name="Wrighton K."/>
        </authorList>
    </citation>
    <scope>NUCLEOTIDE SEQUENCE [LARGE SCALE GENOMIC DNA]</scope>
    <source>
        <strain evidence="2 3">OWC-DMM</strain>
    </source>
</reference>
<dbReference type="AlphaFoldDB" id="A0A2S6H3Z6"/>
<evidence type="ECO:0000313" key="2">
    <source>
        <dbReference type="EMBL" id="PPK72174.1"/>
    </source>
</evidence>
<evidence type="ECO:0000256" key="1">
    <source>
        <dbReference type="ARBA" id="ARBA00022801"/>
    </source>
</evidence>
<protein>
    <submittedName>
        <fullName evidence="2">Phosphoesterase family protein</fullName>
    </submittedName>
</protein>
<dbReference type="Proteomes" id="UP000240010">
    <property type="component" value="Unassembled WGS sequence"/>
</dbReference>
<dbReference type="PANTHER" id="PTHR31956">
    <property type="entry name" value="NON-SPECIFIC PHOSPHOLIPASE C4-RELATED"/>
    <property type="match status" value="1"/>
</dbReference>
<sequence>MYMISGTLFGHILNDSPPPRAEERSIFHQLEQVGESWAVFTAAKPSFEEQILPKLRAEKGNHFLTTDDFLEAAKEGKLPSFSWVTSAGRHNEHPPKNIQAGQKFVAQIIDAVMKSPNWQRTALFFTYDEHGGFYDHVPPSKACPPDDIKPILESRDIPGKFDRLGVRVPMIVISPYAKKHYVSHHVYDHTSILRFVQARFNLSALTARDAHARSPIDMFDFEHPSFTNPPLLPEAVEDPRFLNECEDTARAHYSDEVATGK</sequence>
<dbReference type="InterPro" id="IPR007312">
    <property type="entry name" value="Phosphoesterase"/>
</dbReference>
<dbReference type="InterPro" id="IPR017850">
    <property type="entry name" value="Alkaline_phosphatase_core_sf"/>
</dbReference>
<dbReference type="Pfam" id="PF04185">
    <property type="entry name" value="Phosphoesterase"/>
    <property type="match status" value="1"/>
</dbReference>
<proteinExistence type="predicted"/>
<dbReference type="EMBL" id="PTIZ01000020">
    <property type="protein sequence ID" value="PPK72174.1"/>
    <property type="molecule type" value="Genomic_DNA"/>
</dbReference>
<accession>A0A2S6H3Z6</accession>
<evidence type="ECO:0000313" key="3">
    <source>
        <dbReference type="Proteomes" id="UP000240010"/>
    </source>
</evidence>
<dbReference type="PANTHER" id="PTHR31956:SF1">
    <property type="entry name" value="NON-SPECIFIC PHOSPHOLIPASE C1"/>
    <property type="match status" value="1"/>
</dbReference>
<comment type="caution">
    <text evidence="2">The sequence shown here is derived from an EMBL/GenBank/DDBJ whole genome shotgun (WGS) entry which is preliminary data.</text>
</comment>
<name>A0A2S6H3Z6_9GAMM</name>
<dbReference type="Gene3D" id="3.40.720.10">
    <property type="entry name" value="Alkaline Phosphatase, subunit A"/>
    <property type="match status" value="1"/>
</dbReference>
<gene>
    <name evidence="2" type="ORF">B0F87_1209</name>
</gene>
<dbReference type="GO" id="GO:0042578">
    <property type="term" value="F:phosphoric ester hydrolase activity"/>
    <property type="evidence" value="ECO:0007669"/>
    <property type="project" value="UniProtKB-ARBA"/>
</dbReference>
<organism evidence="2 3">
    <name type="scientific">Methylobacter tundripaludum</name>
    <dbReference type="NCBI Taxonomy" id="173365"/>
    <lineage>
        <taxon>Bacteria</taxon>
        <taxon>Pseudomonadati</taxon>
        <taxon>Pseudomonadota</taxon>
        <taxon>Gammaproteobacteria</taxon>
        <taxon>Methylococcales</taxon>
        <taxon>Methylococcaceae</taxon>
        <taxon>Methylobacter</taxon>
    </lineage>
</organism>
<keyword evidence="1" id="KW-0378">Hydrolase</keyword>